<keyword evidence="1" id="KW-0732">Signal</keyword>
<evidence type="ECO:0000313" key="2">
    <source>
        <dbReference type="EMBL" id="MFD0860658.1"/>
    </source>
</evidence>
<dbReference type="EMBL" id="JBHTJH010000001">
    <property type="protein sequence ID" value="MFD0860658.1"/>
    <property type="molecule type" value="Genomic_DNA"/>
</dbReference>
<protein>
    <recommendedName>
        <fullName evidence="4">DUF2846 domain-containing protein</fullName>
    </recommendedName>
</protein>
<dbReference type="Proteomes" id="UP001596978">
    <property type="component" value="Unassembled WGS sequence"/>
</dbReference>
<name>A0ABW3CVP3_9FLAO</name>
<evidence type="ECO:0008006" key="4">
    <source>
        <dbReference type="Google" id="ProtNLM"/>
    </source>
</evidence>
<dbReference type="RefSeq" id="WP_386402303.1">
    <property type="nucleotide sequence ID" value="NZ_JBHTJH010000001.1"/>
</dbReference>
<reference evidence="3" key="1">
    <citation type="journal article" date="2019" name="Int. J. Syst. Evol. Microbiol.">
        <title>The Global Catalogue of Microorganisms (GCM) 10K type strain sequencing project: providing services to taxonomists for standard genome sequencing and annotation.</title>
        <authorList>
            <consortium name="The Broad Institute Genomics Platform"/>
            <consortium name="The Broad Institute Genome Sequencing Center for Infectious Disease"/>
            <person name="Wu L."/>
            <person name="Ma J."/>
        </authorList>
    </citation>
    <scope>NUCLEOTIDE SEQUENCE [LARGE SCALE GENOMIC DNA]</scope>
    <source>
        <strain evidence="3">CCUG 62952</strain>
    </source>
</reference>
<evidence type="ECO:0000256" key="1">
    <source>
        <dbReference type="SAM" id="SignalP"/>
    </source>
</evidence>
<keyword evidence="3" id="KW-1185">Reference proteome</keyword>
<feature type="signal peptide" evidence="1">
    <location>
        <begin position="1"/>
        <end position="27"/>
    </location>
</feature>
<evidence type="ECO:0000313" key="3">
    <source>
        <dbReference type="Proteomes" id="UP001596978"/>
    </source>
</evidence>
<sequence>MMMTKFRTFALTLAIGIFSLSFSFGQAEEYFNESEEKATVYIIRTPKLGALINFRYFIGETYIGKCNYGKYFKVYLTPGKHLIWSKSENRSFIEAEVEAGKTYVINAIPKMGGFRASVKLEELDTNFTEGQLKRFKKYFEKRAKLITFTPEELAIGQEKFADVIVEGLAKYEKVKGKEKEIPVLKTPIDLEAILK</sequence>
<proteinExistence type="predicted"/>
<feature type="chain" id="PRO_5047147603" description="DUF2846 domain-containing protein" evidence="1">
    <location>
        <begin position="28"/>
        <end position="195"/>
    </location>
</feature>
<gene>
    <name evidence="2" type="ORF">ACFQ1M_00445</name>
</gene>
<comment type="caution">
    <text evidence="2">The sequence shown here is derived from an EMBL/GenBank/DDBJ whole genome shotgun (WGS) entry which is preliminary data.</text>
</comment>
<accession>A0ABW3CVP3</accession>
<organism evidence="2 3">
    <name type="scientific">Sungkyunkwania multivorans</name>
    <dbReference type="NCBI Taxonomy" id="1173618"/>
    <lineage>
        <taxon>Bacteria</taxon>
        <taxon>Pseudomonadati</taxon>
        <taxon>Bacteroidota</taxon>
        <taxon>Flavobacteriia</taxon>
        <taxon>Flavobacteriales</taxon>
        <taxon>Flavobacteriaceae</taxon>
        <taxon>Sungkyunkwania</taxon>
    </lineage>
</organism>